<dbReference type="KEGG" id="clup:CLUP02_11378"/>
<dbReference type="RefSeq" id="XP_049147491.1">
    <property type="nucleotide sequence ID" value="XM_049290346.1"/>
</dbReference>
<evidence type="ECO:0000313" key="3">
    <source>
        <dbReference type="Proteomes" id="UP000830671"/>
    </source>
</evidence>
<gene>
    <name evidence="2" type="ORF">CLUP02_11378</name>
</gene>
<sequence length="345" mass="38131">MIPTTHPMFSDSLHHGSIFTCSPHHPCHMSSALLLFFFIPSIIPWLHFEAHIPLYTLARFQTSTRSYWLSSCLGGISTKHLLACVSPRQTNHHLSARTTPTTTHSSDTTWSTSFRLSVPSIRAISKFEIAGPGYRFTATVTLDRPCFMLPATGMYLLGVINECTLSRGLCIPKPTQTYTPPPSPSLDVSPPTSAPITTLSLRQGPPNMWPSLSRPRQGTTQVPSPKASRASSYLTLLLGLGPARSLQYHHDPRQDQGYAKMRTRTQAITPLPGVSQTGPEKEEMNSTAVCRTRPARVSPEEPKGKGLGPWQQKLSQEINLTVNTFVRRRPSTPFSITTTINQPHN</sequence>
<feature type="region of interest" description="Disordered" evidence="1">
    <location>
        <begin position="176"/>
        <end position="228"/>
    </location>
</feature>
<dbReference type="GeneID" id="73345356"/>
<evidence type="ECO:0000256" key="1">
    <source>
        <dbReference type="SAM" id="MobiDB-lite"/>
    </source>
</evidence>
<accession>A0A9Q8SYH4</accession>
<keyword evidence="3" id="KW-1185">Reference proteome</keyword>
<reference evidence="2" key="1">
    <citation type="journal article" date="2021" name="Mol. Plant Microbe Interact.">
        <title>Complete Genome Sequence of the Plant-Pathogenic Fungus Colletotrichum lupini.</title>
        <authorList>
            <person name="Baroncelli R."/>
            <person name="Pensec F."/>
            <person name="Da Lio D."/>
            <person name="Boufleur T."/>
            <person name="Vicente I."/>
            <person name="Sarrocco S."/>
            <person name="Picot A."/>
            <person name="Baraldi E."/>
            <person name="Sukno S."/>
            <person name="Thon M."/>
            <person name="Le Floch G."/>
        </authorList>
    </citation>
    <scope>NUCLEOTIDE SEQUENCE</scope>
    <source>
        <strain evidence="2">IMI 504893</strain>
    </source>
</reference>
<organism evidence="2 3">
    <name type="scientific">Colletotrichum lupini</name>
    <dbReference type="NCBI Taxonomy" id="145971"/>
    <lineage>
        <taxon>Eukaryota</taxon>
        <taxon>Fungi</taxon>
        <taxon>Dikarya</taxon>
        <taxon>Ascomycota</taxon>
        <taxon>Pezizomycotina</taxon>
        <taxon>Sordariomycetes</taxon>
        <taxon>Hypocreomycetidae</taxon>
        <taxon>Glomerellales</taxon>
        <taxon>Glomerellaceae</taxon>
        <taxon>Colletotrichum</taxon>
        <taxon>Colletotrichum acutatum species complex</taxon>
    </lineage>
</organism>
<name>A0A9Q8SYH4_9PEZI</name>
<dbReference type="AlphaFoldDB" id="A0A9Q8SYH4"/>
<feature type="compositionally biased region" description="Polar residues" evidence="1">
    <location>
        <begin position="214"/>
        <end position="228"/>
    </location>
</feature>
<feature type="region of interest" description="Disordered" evidence="1">
    <location>
        <begin position="270"/>
        <end position="309"/>
    </location>
</feature>
<dbReference type="EMBL" id="CP019477">
    <property type="protein sequence ID" value="UQC85879.1"/>
    <property type="molecule type" value="Genomic_DNA"/>
</dbReference>
<dbReference type="Proteomes" id="UP000830671">
    <property type="component" value="Chromosome 5"/>
</dbReference>
<evidence type="ECO:0000313" key="2">
    <source>
        <dbReference type="EMBL" id="UQC85879.1"/>
    </source>
</evidence>
<protein>
    <submittedName>
        <fullName evidence="2">Uncharacterized protein</fullName>
    </submittedName>
</protein>
<proteinExistence type="predicted"/>